<organism evidence="2 3">
    <name type="scientific">Cupriavidus metallidurans</name>
    <dbReference type="NCBI Taxonomy" id="119219"/>
    <lineage>
        <taxon>Bacteria</taxon>
        <taxon>Pseudomonadati</taxon>
        <taxon>Pseudomonadota</taxon>
        <taxon>Betaproteobacteria</taxon>
        <taxon>Burkholderiales</taxon>
        <taxon>Burkholderiaceae</taxon>
        <taxon>Cupriavidus</taxon>
    </lineage>
</organism>
<dbReference type="Proteomes" id="UP000253772">
    <property type="component" value="Plasmid p1"/>
</dbReference>
<dbReference type="Pfam" id="PF00816">
    <property type="entry name" value="Histone_HNS"/>
    <property type="match status" value="1"/>
</dbReference>
<dbReference type="SUPFAM" id="SSF81273">
    <property type="entry name" value="H-NS histone-like proteins"/>
    <property type="match status" value="1"/>
</dbReference>
<dbReference type="OrthoDB" id="8966769at2"/>
<protein>
    <recommendedName>
        <fullName evidence="1">DNA-binding protein H-NS-like C-terminal domain-containing protein</fullName>
    </recommendedName>
</protein>
<sequence length="96" mass="10536">MPSAQISFALPSEGAAIRARDEAILWVKSAIARHGITLQQLELAGCFDSVKTKAMPKRYAKYIDAAGHIWDGVGAIPEWLQRAINAGQSMEHFRVT</sequence>
<evidence type="ECO:0000313" key="3">
    <source>
        <dbReference type="Proteomes" id="UP000253772"/>
    </source>
</evidence>
<name>A0A482J6I9_9BURK</name>
<evidence type="ECO:0000313" key="2">
    <source>
        <dbReference type="EMBL" id="QBP14574.1"/>
    </source>
</evidence>
<dbReference type="RefSeq" id="WP_017512456.1">
    <property type="nucleotide sequence ID" value="NZ_CP037902.1"/>
</dbReference>
<dbReference type="AlphaFoldDB" id="A0A482J6I9"/>
<keyword evidence="2" id="KW-0614">Plasmid</keyword>
<dbReference type="EMBL" id="CP037902">
    <property type="protein sequence ID" value="QBP14574.1"/>
    <property type="molecule type" value="Genomic_DNA"/>
</dbReference>
<feature type="domain" description="DNA-binding protein H-NS-like C-terminal" evidence="1">
    <location>
        <begin position="60"/>
        <end position="95"/>
    </location>
</feature>
<geneLocation type="plasmid" evidence="2">
    <name>p1</name>
</geneLocation>
<dbReference type="InterPro" id="IPR037150">
    <property type="entry name" value="H-NS_C_dom_sf"/>
</dbReference>
<accession>A0A482J6I9</accession>
<reference evidence="2 3" key="1">
    <citation type="submission" date="2019-03" db="EMBL/GenBank/DDBJ databases">
        <title>Comparative insights into the high quality Complete genome sequence of highly metal resistant Cupriavidus metallidurans strain BS1 isolated from a gold-copper mine.</title>
        <authorList>
            <person name="Mazhar H.S."/>
            <person name="Rensing C."/>
        </authorList>
    </citation>
    <scope>NUCLEOTIDE SEQUENCE [LARGE SCALE GENOMIC DNA]</scope>
    <source>
        <strain evidence="2 3">BS1</strain>
        <plasmid evidence="2 3">p1</plasmid>
    </source>
</reference>
<dbReference type="Gene3D" id="4.10.430.10">
    <property type="entry name" value="Histone-like protein H-NS, C-terminal domain"/>
    <property type="match status" value="1"/>
</dbReference>
<dbReference type="InterPro" id="IPR027444">
    <property type="entry name" value="H-NS_C_dom"/>
</dbReference>
<proteinExistence type="predicted"/>
<gene>
    <name evidence="2" type="ORF">DDF84_033310</name>
</gene>
<dbReference type="GO" id="GO:0003677">
    <property type="term" value="F:DNA binding"/>
    <property type="evidence" value="ECO:0007669"/>
    <property type="project" value="InterPro"/>
</dbReference>
<evidence type="ECO:0000259" key="1">
    <source>
        <dbReference type="Pfam" id="PF00816"/>
    </source>
</evidence>